<accession>A0A383W1M9</accession>
<organism evidence="1 2">
    <name type="scientific">Tetradesmus obliquus</name>
    <name type="common">Green alga</name>
    <name type="synonym">Acutodesmus obliquus</name>
    <dbReference type="NCBI Taxonomy" id="3088"/>
    <lineage>
        <taxon>Eukaryota</taxon>
        <taxon>Viridiplantae</taxon>
        <taxon>Chlorophyta</taxon>
        <taxon>core chlorophytes</taxon>
        <taxon>Chlorophyceae</taxon>
        <taxon>CS clade</taxon>
        <taxon>Sphaeropleales</taxon>
        <taxon>Scenedesmaceae</taxon>
        <taxon>Tetradesmus</taxon>
    </lineage>
</organism>
<name>A0A383W1M9_TETOB</name>
<gene>
    <name evidence="1" type="ORF">BQ4739_LOCUS11100</name>
</gene>
<keyword evidence="2" id="KW-1185">Reference proteome</keyword>
<sequence>MAGLFSQSLQAGHLHIFNFLVDLPQASVVSLDEFNLYDGVHTLKLLQLNVKAGASDEVIGICAVITAEGISISSEAMQQLLLDALSQLDARRITAAAAQQLFQLRDAQAAAAGAVAELLTACVERGSVSGVQLVGQLPAAAQIDQQSAEQLLQAALQKQSGGSANALLCSVLQLPVVQRLEGSALVRLLTAGIESVLPLELLQLLYDKLPAARQGALDAAAVRQLLLLSFEEQEWDVFEWLWQLPAAPLDDQQVAACCEVRCWMALA</sequence>
<evidence type="ECO:0000313" key="2">
    <source>
        <dbReference type="Proteomes" id="UP000256970"/>
    </source>
</evidence>
<evidence type="ECO:0000313" key="1">
    <source>
        <dbReference type="EMBL" id="SZX70944.1"/>
    </source>
</evidence>
<dbReference type="Proteomes" id="UP000256970">
    <property type="component" value="Unassembled WGS sequence"/>
</dbReference>
<proteinExistence type="predicted"/>
<reference evidence="1 2" key="1">
    <citation type="submission" date="2016-10" db="EMBL/GenBank/DDBJ databases">
        <authorList>
            <person name="Cai Z."/>
        </authorList>
    </citation>
    <scope>NUCLEOTIDE SEQUENCE [LARGE SCALE GENOMIC DNA]</scope>
</reference>
<protein>
    <submittedName>
        <fullName evidence="1">Uncharacterized protein</fullName>
    </submittedName>
</protein>
<dbReference type="EMBL" id="FNXT01001019">
    <property type="protein sequence ID" value="SZX70944.1"/>
    <property type="molecule type" value="Genomic_DNA"/>
</dbReference>
<dbReference type="AlphaFoldDB" id="A0A383W1M9"/>